<feature type="transmembrane region" description="Helical" evidence="1">
    <location>
        <begin position="35"/>
        <end position="58"/>
    </location>
</feature>
<feature type="transmembrane region" description="Helical" evidence="1">
    <location>
        <begin position="208"/>
        <end position="227"/>
    </location>
</feature>
<keyword evidence="1" id="KW-0472">Membrane</keyword>
<keyword evidence="1" id="KW-1133">Transmembrane helix</keyword>
<sequence>MSTMVLNDLLTYLEPVICLIAILSIWRSGQVRRHVYVCGFLAMRIISLAIALPLLRFGGKSMEIHLAYKIYFYVYWISFGIETILCLAIIYSIFKLAMVPLKGLQSLGMLIFRWVGCISFALAIGAAFSPHISEIKFLTAAVSQLQRSESILTLCLLIFVCFAIRPMGLSFRSRIFGISLGLGIMATTNLVQAAWISYHPRLYSNYSIISGVSVCLAILVWTAYFALPEAKRRIIVLPTTSPFLRWNQISQVLGDAPGFVAIGGIPPELFAPAELEIMRRASLKMADQPVTDLSQSQTA</sequence>
<dbReference type="EMBL" id="JACCCW010000001">
    <property type="protein sequence ID" value="NYF78389.1"/>
    <property type="molecule type" value="Genomic_DNA"/>
</dbReference>
<keyword evidence="1" id="KW-0812">Transmembrane</keyword>
<feature type="transmembrane region" description="Helical" evidence="1">
    <location>
        <begin position="175"/>
        <end position="196"/>
    </location>
</feature>
<keyword evidence="3" id="KW-1185">Reference proteome</keyword>
<feature type="transmembrane region" description="Helical" evidence="1">
    <location>
        <begin position="150"/>
        <end position="168"/>
    </location>
</feature>
<accession>A0A7Y9PEU7</accession>
<name>A0A7Y9PEU7_9BACT</name>
<keyword evidence="2" id="KW-0418">Kinase</keyword>
<reference evidence="2 3" key="1">
    <citation type="submission" date="2020-07" db="EMBL/GenBank/DDBJ databases">
        <title>Genomic Encyclopedia of Type Strains, Phase IV (KMG-V): Genome sequencing to study the core and pangenomes of soil and plant-associated prokaryotes.</title>
        <authorList>
            <person name="Whitman W."/>
        </authorList>
    </citation>
    <scope>NUCLEOTIDE SEQUENCE [LARGE SCALE GENOMIC DNA]</scope>
    <source>
        <strain evidence="2 3">X4EP2</strain>
    </source>
</reference>
<feature type="transmembrane region" description="Helical" evidence="1">
    <location>
        <begin position="12"/>
        <end position="28"/>
    </location>
</feature>
<comment type="caution">
    <text evidence="2">The sequence shown here is derived from an EMBL/GenBank/DDBJ whole genome shotgun (WGS) entry which is preliminary data.</text>
</comment>
<gene>
    <name evidence="2" type="ORF">HDF17_000676</name>
</gene>
<feature type="transmembrane region" description="Helical" evidence="1">
    <location>
        <begin position="70"/>
        <end position="94"/>
    </location>
</feature>
<evidence type="ECO:0000313" key="3">
    <source>
        <dbReference type="Proteomes" id="UP000589520"/>
    </source>
</evidence>
<dbReference type="RefSeq" id="WP_179487751.1">
    <property type="nucleotide sequence ID" value="NZ_JACCCW010000001.1"/>
</dbReference>
<dbReference type="Proteomes" id="UP000589520">
    <property type="component" value="Unassembled WGS sequence"/>
</dbReference>
<organism evidence="2 3">
    <name type="scientific">Granulicella arctica</name>
    <dbReference type="NCBI Taxonomy" id="940613"/>
    <lineage>
        <taxon>Bacteria</taxon>
        <taxon>Pseudomonadati</taxon>
        <taxon>Acidobacteriota</taxon>
        <taxon>Terriglobia</taxon>
        <taxon>Terriglobales</taxon>
        <taxon>Acidobacteriaceae</taxon>
        <taxon>Granulicella</taxon>
    </lineage>
</organism>
<dbReference type="AlphaFoldDB" id="A0A7Y9PEU7"/>
<proteinExistence type="predicted"/>
<keyword evidence="2" id="KW-0808">Transferase</keyword>
<protein>
    <submittedName>
        <fullName evidence="2">Signal transduction histidine kinase</fullName>
    </submittedName>
</protein>
<dbReference type="GO" id="GO:0016301">
    <property type="term" value="F:kinase activity"/>
    <property type="evidence" value="ECO:0007669"/>
    <property type="project" value="UniProtKB-KW"/>
</dbReference>
<evidence type="ECO:0000313" key="2">
    <source>
        <dbReference type="EMBL" id="NYF78389.1"/>
    </source>
</evidence>
<evidence type="ECO:0000256" key="1">
    <source>
        <dbReference type="SAM" id="Phobius"/>
    </source>
</evidence>
<feature type="transmembrane region" description="Helical" evidence="1">
    <location>
        <begin position="106"/>
        <end position="130"/>
    </location>
</feature>